<comment type="caution">
    <text evidence="1">The sequence shown here is derived from an EMBL/GenBank/DDBJ whole genome shotgun (WGS) entry which is preliminary data.</text>
</comment>
<sequence>MEEVKEAKYADMFDCTPDVSQLEQMSQ</sequence>
<dbReference type="Proteomes" id="UP000499080">
    <property type="component" value="Unassembled WGS sequence"/>
</dbReference>
<dbReference type="EMBL" id="BGPR01107688">
    <property type="protein sequence ID" value="GBM80466.1"/>
    <property type="molecule type" value="Genomic_DNA"/>
</dbReference>
<proteinExistence type="predicted"/>
<gene>
    <name evidence="1" type="ORF">AVEN_57065_1</name>
</gene>
<evidence type="ECO:0000313" key="1">
    <source>
        <dbReference type="EMBL" id="GBM80466.1"/>
    </source>
</evidence>
<protein>
    <submittedName>
        <fullName evidence="1">Uncharacterized protein</fullName>
    </submittedName>
</protein>
<accession>A0A4Y2IU74</accession>
<feature type="non-terminal residue" evidence="1">
    <location>
        <position position="27"/>
    </location>
</feature>
<reference evidence="1 2" key="1">
    <citation type="journal article" date="2019" name="Sci. Rep.">
        <title>Orb-weaving spider Araneus ventricosus genome elucidates the spidroin gene catalogue.</title>
        <authorList>
            <person name="Kono N."/>
            <person name="Nakamura H."/>
            <person name="Ohtoshi R."/>
            <person name="Moran D.A.P."/>
            <person name="Shinohara A."/>
            <person name="Yoshida Y."/>
            <person name="Fujiwara M."/>
            <person name="Mori M."/>
            <person name="Tomita M."/>
            <person name="Arakawa K."/>
        </authorList>
    </citation>
    <scope>NUCLEOTIDE SEQUENCE [LARGE SCALE GENOMIC DNA]</scope>
</reference>
<evidence type="ECO:0000313" key="2">
    <source>
        <dbReference type="Proteomes" id="UP000499080"/>
    </source>
</evidence>
<organism evidence="1 2">
    <name type="scientific">Araneus ventricosus</name>
    <name type="common">Orbweaver spider</name>
    <name type="synonym">Epeira ventricosa</name>
    <dbReference type="NCBI Taxonomy" id="182803"/>
    <lineage>
        <taxon>Eukaryota</taxon>
        <taxon>Metazoa</taxon>
        <taxon>Ecdysozoa</taxon>
        <taxon>Arthropoda</taxon>
        <taxon>Chelicerata</taxon>
        <taxon>Arachnida</taxon>
        <taxon>Araneae</taxon>
        <taxon>Araneomorphae</taxon>
        <taxon>Entelegynae</taxon>
        <taxon>Araneoidea</taxon>
        <taxon>Araneidae</taxon>
        <taxon>Araneus</taxon>
    </lineage>
</organism>
<keyword evidence="2" id="KW-1185">Reference proteome</keyword>
<name>A0A4Y2IU74_ARAVE</name>
<dbReference type="AlphaFoldDB" id="A0A4Y2IU74"/>